<gene>
    <name evidence="1" type="ORF">GSLYS_00020752001</name>
</gene>
<dbReference type="EMBL" id="CAXITT010000976">
    <property type="protein sequence ID" value="CAL1547430.1"/>
    <property type="molecule type" value="Genomic_DNA"/>
</dbReference>
<sequence length="124" mass="13567">MVATALPFKSIAMGAGDDRYSSEAAAGLIEGSGMDRHGDLLNILLLLQNLEDALTEQQGRRLEEHSIGLENNDKGNAVIWNPQSKRFFGMSGLDNVDSILSILEKHNKENHGTRINKARMLHAG</sequence>
<comment type="caution">
    <text evidence="1">The sequence shown here is derived from an EMBL/GenBank/DDBJ whole genome shotgun (WGS) entry which is preliminary data.</text>
</comment>
<dbReference type="Proteomes" id="UP001497497">
    <property type="component" value="Unassembled WGS sequence"/>
</dbReference>
<accession>A0AAV2ILW5</accession>
<name>A0AAV2ILW5_LYMST</name>
<proteinExistence type="predicted"/>
<evidence type="ECO:0000313" key="2">
    <source>
        <dbReference type="Proteomes" id="UP001497497"/>
    </source>
</evidence>
<dbReference type="AlphaFoldDB" id="A0AAV2ILW5"/>
<reference evidence="1 2" key="1">
    <citation type="submission" date="2024-04" db="EMBL/GenBank/DDBJ databases">
        <authorList>
            <consortium name="Genoscope - CEA"/>
            <person name="William W."/>
        </authorList>
    </citation>
    <scope>NUCLEOTIDE SEQUENCE [LARGE SCALE GENOMIC DNA]</scope>
</reference>
<evidence type="ECO:0000313" key="1">
    <source>
        <dbReference type="EMBL" id="CAL1547430.1"/>
    </source>
</evidence>
<organism evidence="1 2">
    <name type="scientific">Lymnaea stagnalis</name>
    <name type="common">Great pond snail</name>
    <name type="synonym">Helix stagnalis</name>
    <dbReference type="NCBI Taxonomy" id="6523"/>
    <lineage>
        <taxon>Eukaryota</taxon>
        <taxon>Metazoa</taxon>
        <taxon>Spiralia</taxon>
        <taxon>Lophotrochozoa</taxon>
        <taxon>Mollusca</taxon>
        <taxon>Gastropoda</taxon>
        <taxon>Heterobranchia</taxon>
        <taxon>Euthyneura</taxon>
        <taxon>Panpulmonata</taxon>
        <taxon>Hygrophila</taxon>
        <taxon>Lymnaeoidea</taxon>
        <taxon>Lymnaeidae</taxon>
        <taxon>Lymnaea</taxon>
    </lineage>
</organism>
<protein>
    <submittedName>
        <fullName evidence="1">Uncharacterized protein</fullName>
    </submittedName>
</protein>
<keyword evidence="2" id="KW-1185">Reference proteome</keyword>